<protein>
    <submittedName>
        <fullName evidence="1">Uncharacterized protein</fullName>
    </submittedName>
</protein>
<evidence type="ECO:0000313" key="1">
    <source>
        <dbReference type="EMBL" id="KAE9050534.1"/>
    </source>
</evidence>
<dbReference type="EMBL" id="QXFV01000077">
    <property type="protein sequence ID" value="KAE9050534.1"/>
    <property type="molecule type" value="Genomic_DNA"/>
</dbReference>
<organism evidence="1 2">
    <name type="scientific">Phytophthora rubi</name>
    <dbReference type="NCBI Taxonomy" id="129364"/>
    <lineage>
        <taxon>Eukaryota</taxon>
        <taxon>Sar</taxon>
        <taxon>Stramenopiles</taxon>
        <taxon>Oomycota</taxon>
        <taxon>Peronosporomycetes</taxon>
        <taxon>Peronosporales</taxon>
        <taxon>Peronosporaceae</taxon>
        <taxon>Phytophthora</taxon>
    </lineage>
</organism>
<comment type="caution">
    <text evidence="1">The sequence shown here is derived from an EMBL/GenBank/DDBJ whole genome shotgun (WGS) entry which is preliminary data.</text>
</comment>
<sequence>MCDSLIDYARVVQPLQKCLDVVLSGKRKTRRAASWISVTLNEEGVNSFNEVKTLLQQSAQLAYPTLCLVTDASDEGWASILTQVAVWEPGVAVDAQAHELLIGKGGTFSWSSKTLSMFENEGYPIVISCEDLDYILLLPGGLKEFCDHRNLIHVFAPGQEIKKHARALKKLQSDANITLLDVRDIFDALIERYPSVVESVGAEAPIVKSMAFENACVQVHLGKEVVREQHSLLKDFAMPVSGSSDSVDEDGDRVGFADRALRACK</sequence>
<gene>
    <name evidence="1" type="ORF">PR001_g2294</name>
</gene>
<evidence type="ECO:0000313" key="2">
    <source>
        <dbReference type="Proteomes" id="UP000429607"/>
    </source>
</evidence>
<dbReference type="PANTHER" id="PTHR40866">
    <property type="entry name" value="BED-TYPE DOMAIN-CONTAINING PROTEIN"/>
    <property type="match status" value="1"/>
</dbReference>
<dbReference type="Proteomes" id="UP000429607">
    <property type="component" value="Unassembled WGS sequence"/>
</dbReference>
<accession>A0A6A3P994</accession>
<reference evidence="1 2" key="1">
    <citation type="submission" date="2018-09" db="EMBL/GenBank/DDBJ databases">
        <title>Genomic investigation of the strawberry pathogen Phytophthora fragariae indicates pathogenicity is determined by transcriptional variation in three key races.</title>
        <authorList>
            <person name="Adams T.M."/>
            <person name="Armitage A.D."/>
            <person name="Sobczyk M.K."/>
            <person name="Bates H.J."/>
            <person name="Dunwell J.M."/>
            <person name="Nellist C.F."/>
            <person name="Harrison R.J."/>
        </authorList>
    </citation>
    <scope>NUCLEOTIDE SEQUENCE [LARGE SCALE GENOMIC DNA]</scope>
    <source>
        <strain evidence="1 2">SCRP249</strain>
    </source>
</reference>
<name>A0A6A3P994_9STRA</name>
<dbReference type="AlphaFoldDB" id="A0A6A3P994"/>
<dbReference type="PANTHER" id="PTHR40866:SF1">
    <property type="entry name" value="BED-TYPE DOMAIN-CONTAINING PROTEIN"/>
    <property type="match status" value="1"/>
</dbReference>
<proteinExistence type="predicted"/>